<feature type="domain" description="Tubby C-terminal" evidence="4">
    <location>
        <begin position="131"/>
        <end position="377"/>
    </location>
</feature>
<dbReference type="SUPFAM" id="SSF54518">
    <property type="entry name" value="Tubby C-terminal domain-like"/>
    <property type="match status" value="1"/>
</dbReference>
<keyword evidence="3" id="KW-0472">Membrane</keyword>
<evidence type="ECO:0000256" key="3">
    <source>
        <dbReference type="SAM" id="Phobius"/>
    </source>
</evidence>
<feature type="compositionally biased region" description="Basic and acidic residues" evidence="2">
    <location>
        <begin position="48"/>
        <end position="58"/>
    </location>
</feature>
<keyword evidence="6" id="KW-1185">Reference proteome</keyword>
<dbReference type="Proteomes" id="UP000195402">
    <property type="component" value="Unassembled WGS sequence"/>
</dbReference>
<dbReference type="PANTHER" id="PTHR16517">
    <property type="entry name" value="TUBBY-RELATED"/>
    <property type="match status" value="1"/>
</dbReference>
<dbReference type="OrthoDB" id="8775810at2759"/>
<keyword evidence="3" id="KW-1133">Transmembrane helix</keyword>
<dbReference type="OMA" id="LMGSKYQ"/>
<feature type="transmembrane region" description="Helical" evidence="3">
    <location>
        <begin position="226"/>
        <end position="245"/>
    </location>
</feature>
<proteinExistence type="inferred from homology"/>
<dbReference type="Gene3D" id="3.20.90.10">
    <property type="entry name" value="Tubby Protein, Chain A"/>
    <property type="match status" value="1"/>
</dbReference>
<sequence length="383" mass="43021">MTSNTTKPATIKMENATPNNKEAAGRSVSRNKENVVPLGVKNGSSSAAKEKQFPDQKSHSSSVGSKNKILKPSSLQLCMRLNEPDSSFGLKLWDPLETENENPNKANMWDFSDSEAAPASSWSTLPNRSLLCRPLPQDIGRCTCVIVKETSPDGLNGGSCYSLYTSEGQGRQDRKLAVAHHRRRNGRSEFTIAQNAKGLLCSSDESLLGNITANFMGSKYHIWDKLSLINLILIISIFAVCYRFVPTVTTCTGSYRRLRAWIPKHQSMQLKNTTQIEHIKGLPKDWEGKMSKSHQLISRVPHYNNFSRHYELDFRERGRAGLRIQRSAKNFQLTMEENGRQSILQLGRVGKSKYVMDYRYPLTAYQAFCICLASIDSKLCCTV</sequence>
<dbReference type="FunCoup" id="A0A200Q900">
    <property type="interactions" value="202"/>
</dbReference>
<dbReference type="InterPro" id="IPR025659">
    <property type="entry name" value="Tubby-like_C"/>
</dbReference>
<dbReference type="InterPro" id="IPR000007">
    <property type="entry name" value="Tubby_C"/>
</dbReference>
<dbReference type="STRING" id="56857.A0A200Q900"/>
<accession>A0A200Q900</accession>
<dbReference type="Pfam" id="PF01167">
    <property type="entry name" value="Tub"/>
    <property type="match status" value="1"/>
</dbReference>
<name>A0A200Q900_MACCD</name>
<dbReference type="InParanoid" id="A0A200Q900"/>
<dbReference type="EMBL" id="MVGT01002672">
    <property type="protein sequence ID" value="OVA06925.1"/>
    <property type="molecule type" value="Genomic_DNA"/>
</dbReference>
<evidence type="ECO:0000256" key="2">
    <source>
        <dbReference type="SAM" id="MobiDB-lite"/>
    </source>
</evidence>
<evidence type="ECO:0000259" key="4">
    <source>
        <dbReference type="Pfam" id="PF01167"/>
    </source>
</evidence>
<gene>
    <name evidence="5" type="ORF">BVC80_1735g30</name>
</gene>
<evidence type="ECO:0000313" key="5">
    <source>
        <dbReference type="EMBL" id="OVA06925.1"/>
    </source>
</evidence>
<dbReference type="PANTHER" id="PTHR16517:SF131">
    <property type="entry name" value="TUBBY-LIKE PROTEIN 8"/>
    <property type="match status" value="1"/>
</dbReference>
<dbReference type="AlphaFoldDB" id="A0A200Q900"/>
<evidence type="ECO:0000256" key="1">
    <source>
        <dbReference type="ARBA" id="ARBA00007129"/>
    </source>
</evidence>
<evidence type="ECO:0000313" key="6">
    <source>
        <dbReference type="Proteomes" id="UP000195402"/>
    </source>
</evidence>
<comment type="caution">
    <text evidence="5">The sequence shown here is derived from an EMBL/GenBank/DDBJ whole genome shotgun (WGS) entry which is preliminary data.</text>
</comment>
<keyword evidence="3" id="KW-0812">Transmembrane</keyword>
<organism evidence="5 6">
    <name type="scientific">Macleaya cordata</name>
    <name type="common">Five-seeded plume-poppy</name>
    <name type="synonym">Bocconia cordata</name>
    <dbReference type="NCBI Taxonomy" id="56857"/>
    <lineage>
        <taxon>Eukaryota</taxon>
        <taxon>Viridiplantae</taxon>
        <taxon>Streptophyta</taxon>
        <taxon>Embryophyta</taxon>
        <taxon>Tracheophyta</taxon>
        <taxon>Spermatophyta</taxon>
        <taxon>Magnoliopsida</taxon>
        <taxon>Ranunculales</taxon>
        <taxon>Papaveraceae</taxon>
        <taxon>Papaveroideae</taxon>
        <taxon>Macleaya</taxon>
    </lineage>
</organism>
<comment type="similarity">
    <text evidence="1">Belongs to the TUB family.</text>
</comment>
<reference evidence="5 6" key="1">
    <citation type="journal article" date="2017" name="Mol. Plant">
        <title>The Genome of Medicinal Plant Macleaya cordata Provides New Insights into Benzylisoquinoline Alkaloids Metabolism.</title>
        <authorList>
            <person name="Liu X."/>
            <person name="Liu Y."/>
            <person name="Huang P."/>
            <person name="Ma Y."/>
            <person name="Qing Z."/>
            <person name="Tang Q."/>
            <person name="Cao H."/>
            <person name="Cheng P."/>
            <person name="Zheng Y."/>
            <person name="Yuan Z."/>
            <person name="Zhou Y."/>
            <person name="Liu J."/>
            <person name="Tang Z."/>
            <person name="Zhuo Y."/>
            <person name="Zhang Y."/>
            <person name="Yu L."/>
            <person name="Huang J."/>
            <person name="Yang P."/>
            <person name="Peng Q."/>
            <person name="Zhang J."/>
            <person name="Jiang W."/>
            <person name="Zhang Z."/>
            <person name="Lin K."/>
            <person name="Ro D.K."/>
            <person name="Chen X."/>
            <person name="Xiong X."/>
            <person name="Shang Y."/>
            <person name="Huang S."/>
            <person name="Zeng J."/>
        </authorList>
    </citation>
    <scope>NUCLEOTIDE SEQUENCE [LARGE SCALE GENOMIC DNA]</scope>
    <source>
        <strain evidence="6">cv. BLH2017</strain>
        <tissue evidence="5">Root</tissue>
    </source>
</reference>
<feature type="region of interest" description="Disordered" evidence="2">
    <location>
        <begin position="1"/>
        <end position="67"/>
    </location>
</feature>
<dbReference type="PRINTS" id="PR01573">
    <property type="entry name" value="SUPERTUBBY"/>
</dbReference>
<protein>
    <submittedName>
        <fullName evidence="5">Tubby</fullName>
    </submittedName>
</protein>